<dbReference type="PROSITE" id="PS00151">
    <property type="entry name" value="ACYLPHOSPHATASE_2"/>
    <property type="match status" value="1"/>
</dbReference>
<dbReference type="SUPFAM" id="SSF54975">
    <property type="entry name" value="Acylphosphatase/BLUF domain-like"/>
    <property type="match status" value="1"/>
</dbReference>
<dbReference type="PANTHER" id="PTHR10029:SF3">
    <property type="entry name" value="ACYLPHOSPHATASE-RELATED"/>
    <property type="match status" value="1"/>
</dbReference>
<evidence type="ECO:0000256" key="4">
    <source>
        <dbReference type="ARBA" id="ARBA00047645"/>
    </source>
</evidence>
<feature type="active site" evidence="5">
    <location>
        <position position="20"/>
    </location>
</feature>
<dbReference type="PROSITE" id="PS00150">
    <property type="entry name" value="ACYLPHOSPHATASE_1"/>
    <property type="match status" value="1"/>
</dbReference>
<comment type="similarity">
    <text evidence="1 7">Belongs to the acylphosphatase family.</text>
</comment>
<dbReference type="PRINTS" id="PR00112">
    <property type="entry name" value="ACYLPHPHTASE"/>
</dbReference>
<organism evidence="9 10">
    <name type="scientific">Malassezia vespertilionis</name>
    <dbReference type="NCBI Taxonomy" id="2020962"/>
    <lineage>
        <taxon>Eukaryota</taxon>
        <taxon>Fungi</taxon>
        <taxon>Dikarya</taxon>
        <taxon>Basidiomycota</taxon>
        <taxon>Ustilaginomycotina</taxon>
        <taxon>Malasseziomycetes</taxon>
        <taxon>Malasseziales</taxon>
        <taxon>Malasseziaceae</taxon>
        <taxon>Malassezia</taxon>
    </lineage>
</organism>
<evidence type="ECO:0000256" key="5">
    <source>
        <dbReference type="PROSITE-ProRule" id="PRU00520"/>
    </source>
</evidence>
<dbReference type="Pfam" id="PF00708">
    <property type="entry name" value="Acylphosphatase"/>
    <property type="match status" value="1"/>
</dbReference>
<dbReference type="PANTHER" id="PTHR10029">
    <property type="entry name" value="ACYLPHOSPHATASE"/>
    <property type="match status" value="1"/>
</dbReference>
<dbReference type="InterPro" id="IPR017968">
    <property type="entry name" value="Acylphosphatase_CS"/>
</dbReference>
<evidence type="ECO:0000259" key="8">
    <source>
        <dbReference type="PROSITE" id="PS51160"/>
    </source>
</evidence>
<proteinExistence type="inferred from homology"/>
<evidence type="ECO:0000256" key="1">
    <source>
        <dbReference type="ARBA" id="ARBA00005614"/>
    </source>
</evidence>
<evidence type="ECO:0000256" key="7">
    <source>
        <dbReference type="RuleBase" id="RU004168"/>
    </source>
</evidence>
<evidence type="ECO:0000256" key="6">
    <source>
        <dbReference type="RuleBase" id="RU000553"/>
    </source>
</evidence>
<sequence>MSSSYIYFRVTGSVQGVTFRKSTMSEAHTLGLRGWVRNDSDGSVVGEAAGAADPIAKLRTFLHTGPSHAHVENVDMMYIKDHDVSTSSLPFPFEIRK</sequence>
<gene>
    <name evidence="9" type="ORF">MVES_000089</name>
</gene>
<accession>A0A2N1JHG4</accession>
<dbReference type="Gene3D" id="3.30.70.100">
    <property type="match status" value="1"/>
</dbReference>
<keyword evidence="10" id="KW-1185">Reference proteome</keyword>
<reference evidence="9 10" key="1">
    <citation type="submission" date="2017-10" db="EMBL/GenBank/DDBJ databases">
        <title>A novel species of cold-tolerant Malassezia isolated from bats.</title>
        <authorList>
            <person name="Lorch J.M."/>
            <person name="Palmer J.M."/>
            <person name="Vanderwolf K.J."/>
            <person name="Schmidt K.Z."/>
            <person name="Verant M.L."/>
            <person name="Weller T.J."/>
            <person name="Blehert D.S."/>
        </authorList>
    </citation>
    <scope>NUCLEOTIDE SEQUENCE [LARGE SCALE GENOMIC DNA]</scope>
    <source>
        <strain evidence="9 10">NWHC:44797-103</strain>
    </source>
</reference>
<name>A0A2N1JHG4_9BASI</name>
<dbReference type="PROSITE" id="PS51160">
    <property type="entry name" value="ACYLPHOSPHATASE_3"/>
    <property type="match status" value="1"/>
</dbReference>
<evidence type="ECO:0000313" key="9">
    <source>
        <dbReference type="EMBL" id="PKI85968.1"/>
    </source>
</evidence>
<protein>
    <recommendedName>
        <fullName evidence="2 5">Acylphosphatase</fullName>
        <ecNumber evidence="2 5">3.6.1.7</ecNumber>
    </recommendedName>
</protein>
<comment type="catalytic activity">
    <reaction evidence="4 5 6">
        <text>an acyl phosphate + H2O = a carboxylate + phosphate + H(+)</text>
        <dbReference type="Rhea" id="RHEA:14965"/>
        <dbReference type="ChEBI" id="CHEBI:15377"/>
        <dbReference type="ChEBI" id="CHEBI:15378"/>
        <dbReference type="ChEBI" id="CHEBI:29067"/>
        <dbReference type="ChEBI" id="CHEBI:43474"/>
        <dbReference type="ChEBI" id="CHEBI:59918"/>
        <dbReference type="EC" id="3.6.1.7"/>
    </reaction>
</comment>
<feature type="active site" evidence="5">
    <location>
        <position position="38"/>
    </location>
</feature>
<dbReference type="GO" id="GO:0003998">
    <property type="term" value="F:acylphosphatase activity"/>
    <property type="evidence" value="ECO:0007669"/>
    <property type="project" value="UniProtKB-EC"/>
</dbReference>
<dbReference type="EMBL" id="KZ454987">
    <property type="protein sequence ID" value="PKI85968.1"/>
    <property type="molecule type" value="Genomic_DNA"/>
</dbReference>
<evidence type="ECO:0000313" key="10">
    <source>
        <dbReference type="Proteomes" id="UP000232875"/>
    </source>
</evidence>
<keyword evidence="3 5" id="KW-0378">Hydrolase</keyword>
<dbReference type="OrthoDB" id="7961613at2759"/>
<dbReference type="EC" id="3.6.1.7" evidence="2 5"/>
<dbReference type="AlphaFoldDB" id="A0A2N1JHG4"/>
<dbReference type="InterPro" id="IPR001792">
    <property type="entry name" value="Acylphosphatase-like_dom"/>
</dbReference>
<evidence type="ECO:0000256" key="3">
    <source>
        <dbReference type="ARBA" id="ARBA00022801"/>
    </source>
</evidence>
<dbReference type="InterPro" id="IPR020456">
    <property type="entry name" value="Acylphosphatase"/>
</dbReference>
<dbReference type="InterPro" id="IPR036046">
    <property type="entry name" value="Acylphosphatase-like_dom_sf"/>
</dbReference>
<feature type="domain" description="Acylphosphatase-like" evidence="8">
    <location>
        <begin position="5"/>
        <end position="97"/>
    </location>
</feature>
<evidence type="ECO:0000256" key="2">
    <source>
        <dbReference type="ARBA" id="ARBA00012150"/>
    </source>
</evidence>
<dbReference type="Proteomes" id="UP000232875">
    <property type="component" value="Unassembled WGS sequence"/>
</dbReference>